<dbReference type="EMBL" id="CP090033">
    <property type="protein sequence ID" value="UPK93467.1"/>
    <property type="molecule type" value="Genomic_DNA"/>
</dbReference>
<keyword evidence="2" id="KW-1185">Reference proteome</keyword>
<gene>
    <name evidence="1" type="ORF">LCI18_004402</name>
</gene>
<accession>A0ACD3YWX4</accession>
<proteinExistence type="predicted"/>
<evidence type="ECO:0000313" key="1">
    <source>
        <dbReference type="EMBL" id="UPK93467.1"/>
    </source>
</evidence>
<dbReference type="Proteomes" id="UP000830768">
    <property type="component" value="Chromosome 4"/>
</dbReference>
<evidence type="ECO:0000313" key="2">
    <source>
        <dbReference type="Proteomes" id="UP000830768"/>
    </source>
</evidence>
<organism evidence="1 2">
    <name type="scientific">Fusarium solani subsp. cucurbitae</name>
    <name type="common">Neocosmosporum cucurbitae</name>
    <dbReference type="NCBI Taxonomy" id="2747967"/>
    <lineage>
        <taxon>Eukaryota</taxon>
        <taxon>Fungi</taxon>
        <taxon>Dikarya</taxon>
        <taxon>Ascomycota</taxon>
        <taxon>Pezizomycotina</taxon>
        <taxon>Sordariomycetes</taxon>
        <taxon>Hypocreomycetidae</taxon>
        <taxon>Hypocreales</taxon>
        <taxon>Nectriaceae</taxon>
        <taxon>Fusarium</taxon>
        <taxon>Fusarium solani species complex</taxon>
    </lineage>
</organism>
<reference evidence="1" key="1">
    <citation type="submission" date="2021-11" db="EMBL/GenBank/DDBJ databases">
        <title>Fusarium solani-melongenae Genome sequencing and assembly.</title>
        <authorList>
            <person name="Xie S."/>
            <person name="Huang L."/>
            <person name="Zhang X."/>
        </authorList>
    </citation>
    <scope>NUCLEOTIDE SEQUENCE</scope>
    <source>
        <strain evidence="1">CRI 24-3</strain>
    </source>
</reference>
<protein>
    <submittedName>
        <fullName evidence="1">Uncharacterized protein</fullName>
    </submittedName>
</protein>
<name>A0ACD3YWX4_FUSSC</name>
<sequence>MLSSLLTKATDNAALGLPFLLYLLFRFAYFLVEVPTVRMVEHATCHQQLDGRELGLVSLLTDFDEERCKTVPVQQQVSSIIGWKMCFDAVPGLLSILYFGSLADKYGHRLVLTLCCVGFLLALLWLLMTCYFHSIFPLSLVWLSSVFLLIGGGPLVFAAVTAALVANLADASSRTRYLFVLSATPHFGKLISPPIARALMKANIYIPSLVSSSIILLCILLLRFIRNPIEATVPERSVANQSTEPLLAQPEPAYGATDSSDPSASQRPLATEENSTISNSRVANGGNETWKLQSLAHLILRRLKSDTFSLHRDLVLNICHVAFFLKSNAMASEAFVFQYLSERFDWQLRDTTILRFALSFGAVITTLILGPLATLIFTARGVPAPAINLTIIRLSTLVLVVCFIAAWRVSSSTAFILSMLGAGFCEGLEPALLSFISGRVSNESRARVFALAFMCSLLGDMTGGPLMSMLMSIGRSRDGISSGYCFLTSAVMLPSAPNLVSRLTCR</sequence>